<dbReference type="Proteomes" id="UP001249394">
    <property type="component" value="Chromosome"/>
</dbReference>
<feature type="compositionally biased region" description="Basic residues" evidence="2">
    <location>
        <begin position="44"/>
        <end position="53"/>
    </location>
</feature>
<name>A0ABY9UIU8_STRVL</name>
<gene>
    <name evidence="4" type="ORF">RI060_37950</name>
</gene>
<organism evidence="4 5">
    <name type="scientific">Streptomyces violaceus</name>
    <name type="common">Streptomyces venezuelae</name>
    <dbReference type="NCBI Taxonomy" id="1936"/>
    <lineage>
        <taxon>Bacteria</taxon>
        <taxon>Bacillati</taxon>
        <taxon>Actinomycetota</taxon>
        <taxon>Actinomycetes</taxon>
        <taxon>Kitasatosporales</taxon>
        <taxon>Streptomycetaceae</taxon>
        <taxon>Streptomyces</taxon>
    </lineage>
</organism>
<dbReference type="SUPFAM" id="SSF56349">
    <property type="entry name" value="DNA breaking-rejoining enzymes"/>
    <property type="match status" value="1"/>
</dbReference>
<proteinExistence type="predicted"/>
<keyword evidence="5" id="KW-1185">Reference proteome</keyword>
<feature type="region of interest" description="Disordered" evidence="2">
    <location>
        <begin position="22"/>
        <end position="57"/>
    </location>
</feature>
<keyword evidence="1" id="KW-0238">DNA-binding</keyword>
<evidence type="ECO:0000259" key="3">
    <source>
        <dbReference type="Pfam" id="PF14659"/>
    </source>
</evidence>
<sequence>MTMVHIRLRQCPHPYKIRYRDATGRQREEAGYATQNKATTRLTRSTRRRKGRSRLGNTEAQEIAETRFEDFAARYISNRKRGPDSNTIDQYERGLKTQINPRVGSRRIGTFTPGVIEDWLNGMELNKVGLAGQKNA</sequence>
<accession>A0ABY9UIU8</accession>
<reference evidence="4 5" key="1">
    <citation type="submission" date="2023-09" db="EMBL/GenBank/DDBJ databases">
        <title>The genome sequence of Streptomyces anthocyanicus.</title>
        <authorList>
            <person name="Mo P."/>
        </authorList>
    </citation>
    <scope>NUCLEOTIDE SEQUENCE [LARGE SCALE GENOMIC DNA]</scope>
    <source>
        <strain evidence="4 5">JCM 4387</strain>
    </source>
</reference>
<dbReference type="Gene3D" id="1.10.150.130">
    <property type="match status" value="1"/>
</dbReference>
<dbReference type="InterPro" id="IPR010998">
    <property type="entry name" value="Integrase_recombinase_N"/>
</dbReference>
<dbReference type="InterPro" id="IPR004107">
    <property type="entry name" value="Integrase_SAM-like_N"/>
</dbReference>
<feature type="domain" description="Integrase SAM-like N-terminal" evidence="3">
    <location>
        <begin position="68"/>
        <end position="123"/>
    </location>
</feature>
<evidence type="ECO:0000313" key="5">
    <source>
        <dbReference type="Proteomes" id="UP001249394"/>
    </source>
</evidence>
<evidence type="ECO:0000256" key="1">
    <source>
        <dbReference type="ARBA" id="ARBA00023125"/>
    </source>
</evidence>
<protein>
    <recommendedName>
        <fullName evidence="3">Integrase SAM-like N-terminal domain-containing protein</fullName>
    </recommendedName>
</protein>
<dbReference type="EMBL" id="CP134213">
    <property type="protein sequence ID" value="WND22784.1"/>
    <property type="molecule type" value="Genomic_DNA"/>
</dbReference>
<evidence type="ECO:0000256" key="2">
    <source>
        <dbReference type="SAM" id="MobiDB-lite"/>
    </source>
</evidence>
<evidence type="ECO:0000313" key="4">
    <source>
        <dbReference type="EMBL" id="WND22784.1"/>
    </source>
</evidence>
<dbReference type="InterPro" id="IPR011010">
    <property type="entry name" value="DNA_brk_join_enz"/>
</dbReference>
<dbReference type="Pfam" id="PF14659">
    <property type="entry name" value="Phage_int_SAM_3"/>
    <property type="match status" value="1"/>
</dbReference>